<dbReference type="EMBL" id="WNWQ01001342">
    <property type="protein sequence ID" value="KAE9961691.1"/>
    <property type="molecule type" value="Genomic_DNA"/>
</dbReference>
<dbReference type="InterPro" id="IPR000269">
    <property type="entry name" value="Cu_amine_oxidase"/>
</dbReference>
<dbReference type="AlphaFoldDB" id="A0A8H3YL64"/>
<comment type="PTM">
    <text evidence="7">Topaquinone (TPQ) is generated by copper-dependent autoxidation of a specific tyrosyl residue.</text>
</comment>
<dbReference type="InterPro" id="IPR015798">
    <property type="entry name" value="Cu_amine_oxidase_C"/>
</dbReference>
<organism evidence="9 10">
    <name type="scientific">Venturia inaequalis</name>
    <name type="common">Apple scab fungus</name>
    <dbReference type="NCBI Taxonomy" id="5025"/>
    <lineage>
        <taxon>Eukaryota</taxon>
        <taxon>Fungi</taxon>
        <taxon>Dikarya</taxon>
        <taxon>Ascomycota</taxon>
        <taxon>Pezizomycotina</taxon>
        <taxon>Dothideomycetes</taxon>
        <taxon>Pleosporomycetidae</taxon>
        <taxon>Venturiales</taxon>
        <taxon>Venturiaceae</taxon>
        <taxon>Venturia</taxon>
    </lineage>
</organism>
<dbReference type="PANTHER" id="PTHR10638">
    <property type="entry name" value="COPPER AMINE OXIDASE"/>
    <property type="match status" value="1"/>
</dbReference>
<evidence type="ECO:0000256" key="3">
    <source>
        <dbReference type="ARBA" id="ARBA00022723"/>
    </source>
</evidence>
<dbReference type="InterPro" id="IPR036460">
    <property type="entry name" value="Cu_amine_oxidase_C_sf"/>
</dbReference>
<dbReference type="SUPFAM" id="SSF54416">
    <property type="entry name" value="Amine oxidase N-terminal region"/>
    <property type="match status" value="1"/>
</dbReference>
<reference evidence="9 10" key="1">
    <citation type="submission" date="2019-11" db="EMBL/GenBank/DDBJ databases">
        <title>Venturia inaequalis Genome Resource.</title>
        <authorList>
            <person name="Lichtner F.J."/>
        </authorList>
    </citation>
    <scope>NUCLEOTIDE SEQUENCE [LARGE SCALE GENOMIC DNA]</scope>
    <source>
        <strain evidence="9">Bline_iso_100314</strain>
    </source>
</reference>
<feature type="domain" description="Copper amine oxidase catalytic" evidence="8">
    <location>
        <begin position="158"/>
        <end position="240"/>
    </location>
</feature>
<evidence type="ECO:0000256" key="6">
    <source>
        <dbReference type="ARBA" id="ARBA00023008"/>
    </source>
</evidence>
<comment type="similarity">
    <text evidence="2 7">Belongs to the copper/topaquinone oxidase family.</text>
</comment>
<dbReference type="EC" id="1.4.3.-" evidence="7"/>
<comment type="cofactor">
    <cofactor evidence="7">
        <name>Cu cation</name>
        <dbReference type="ChEBI" id="CHEBI:23378"/>
    </cofactor>
    <text evidence="7">Contains 1 topaquinone per subunit.</text>
</comment>
<dbReference type="Pfam" id="PF01179">
    <property type="entry name" value="Cu_amine_oxid"/>
    <property type="match status" value="1"/>
</dbReference>
<dbReference type="GO" id="GO:0008131">
    <property type="term" value="F:primary methylamine oxidase activity"/>
    <property type="evidence" value="ECO:0007669"/>
    <property type="project" value="InterPro"/>
</dbReference>
<protein>
    <recommendedName>
        <fullName evidence="7">Amine oxidase</fullName>
        <ecNumber evidence="7">1.4.3.-</ecNumber>
    </recommendedName>
</protein>
<evidence type="ECO:0000256" key="2">
    <source>
        <dbReference type="ARBA" id="ARBA00007983"/>
    </source>
</evidence>
<evidence type="ECO:0000256" key="4">
    <source>
        <dbReference type="ARBA" id="ARBA00022772"/>
    </source>
</evidence>
<comment type="caution">
    <text evidence="9">The sequence shown here is derived from an EMBL/GenBank/DDBJ whole genome shotgun (WGS) entry which is preliminary data.</text>
</comment>
<dbReference type="SUPFAM" id="SSF49998">
    <property type="entry name" value="Amine oxidase catalytic domain"/>
    <property type="match status" value="1"/>
</dbReference>
<dbReference type="GO" id="GO:0005507">
    <property type="term" value="F:copper ion binding"/>
    <property type="evidence" value="ECO:0007669"/>
    <property type="project" value="InterPro"/>
</dbReference>
<proteinExistence type="inferred from homology"/>
<dbReference type="Gene3D" id="2.70.98.20">
    <property type="entry name" value="Copper amine oxidase, catalytic domain"/>
    <property type="match status" value="1"/>
</dbReference>
<evidence type="ECO:0000256" key="5">
    <source>
        <dbReference type="ARBA" id="ARBA00023002"/>
    </source>
</evidence>
<accession>A0A8H3YL64</accession>
<keyword evidence="4 7" id="KW-0801">TPQ</keyword>
<keyword evidence="6 7" id="KW-0186">Copper</keyword>
<keyword evidence="5 7" id="KW-0560">Oxidoreductase</keyword>
<name>A0A8H3YL64_VENIN</name>
<evidence type="ECO:0000256" key="1">
    <source>
        <dbReference type="ARBA" id="ARBA00001935"/>
    </source>
</evidence>
<keyword evidence="3 7" id="KW-0479">Metal-binding</keyword>
<dbReference type="Proteomes" id="UP000433883">
    <property type="component" value="Unassembled WGS sequence"/>
</dbReference>
<dbReference type="Gene3D" id="3.10.450.40">
    <property type="match status" value="1"/>
</dbReference>
<comment type="cofactor">
    <cofactor evidence="1">
        <name>Cu cation</name>
        <dbReference type="ChEBI" id="CHEBI:23378"/>
    </cofactor>
</comment>
<dbReference type="GO" id="GO:0009308">
    <property type="term" value="P:amine metabolic process"/>
    <property type="evidence" value="ECO:0007669"/>
    <property type="project" value="UniProtKB-UniRule"/>
</dbReference>
<dbReference type="GO" id="GO:0048038">
    <property type="term" value="F:quinone binding"/>
    <property type="evidence" value="ECO:0007669"/>
    <property type="project" value="InterPro"/>
</dbReference>
<evidence type="ECO:0000313" key="10">
    <source>
        <dbReference type="Proteomes" id="UP000433883"/>
    </source>
</evidence>
<evidence type="ECO:0000259" key="8">
    <source>
        <dbReference type="Pfam" id="PF01179"/>
    </source>
</evidence>
<sequence>MKPDHSHPCHPLDPATSEELAIAANTIKSLYDVRLHFKAAGLQKPKKELMLKYLESEHANQPRPRVSRCIFIMWYIHWTPRLFEAVVDVEKKIVLSHTEMSRDFHGPGDRTELSGAAAAALEDAQVKKEIARLQLKETSIVLDPWDYGADGEETQERHTTPYQDGQLFPAGDYTNQSLGGTGISSWESIKTHAPIRNRDIVIWHTFGFTHNPRVEDFPVMPAEIARVHLKPYNFALFNPSNDVPQSIQSMNKSVLFDAGAVVGADASILSCCTTPTTSSSKL</sequence>
<dbReference type="PANTHER" id="PTHR10638:SF33">
    <property type="entry name" value="AMINE OXIDASE"/>
    <property type="match status" value="1"/>
</dbReference>
<evidence type="ECO:0000313" key="9">
    <source>
        <dbReference type="EMBL" id="KAE9961691.1"/>
    </source>
</evidence>
<evidence type="ECO:0000256" key="7">
    <source>
        <dbReference type="RuleBase" id="RU000672"/>
    </source>
</evidence>
<gene>
    <name evidence="9" type="ORF">BLS_001515</name>
</gene>
<dbReference type="InterPro" id="IPR016182">
    <property type="entry name" value="Cu_amine_oxidase_N-reg"/>
</dbReference>